<dbReference type="OrthoDB" id="6156554at2759"/>
<reference evidence="4" key="1">
    <citation type="submission" date="2022-08" db="UniProtKB">
        <authorList>
            <consortium name="EnsemblMetazoa"/>
        </authorList>
    </citation>
    <scope>IDENTIFICATION</scope>
    <source>
        <strain evidence="4">05x7-T-G4-1.051#20</strain>
    </source>
</reference>
<evidence type="ECO:0000256" key="2">
    <source>
        <dbReference type="SAM" id="Phobius"/>
    </source>
</evidence>
<evidence type="ECO:0000313" key="5">
    <source>
        <dbReference type="Proteomes" id="UP000005408"/>
    </source>
</evidence>
<feature type="transmembrane region" description="Helical" evidence="2">
    <location>
        <begin position="6"/>
        <end position="24"/>
    </location>
</feature>
<dbReference type="SUPFAM" id="SSF52200">
    <property type="entry name" value="Toll/Interleukin receptor TIR domain"/>
    <property type="match status" value="1"/>
</dbReference>
<dbReference type="EnsemblMetazoa" id="G12858.2">
    <property type="protein sequence ID" value="G12858.2:cds"/>
    <property type="gene ID" value="G12858"/>
</dbReference>
<dbReference type="PROSITE" id="PS50104">
    <property type="entry name" value="TIR"/>
    <property type="match status" value="1"/>
</dbReference>
<evidence type="ECO:0000313" key="4">
    <source>
        <dbReference type="EnsemblMetazoa" id="G12858.2:cds"/>
    </source>
</evidence>
<dbReference type="GO" id="GO:0007165">
    <property type="term" value="P:signal transduction"/>
    <property type="evidence" value="ECO:0007669"/>
    <property type="project" value="InterPro"/>
</dbReference>
<sequence>MGIVYNIIITVAPVAVGVGIGWFISRKGSLVSKSNNNNGTPDDQQGQENAETSVKTSSQKPHSLQTNPDSACGNARLPNSKQPNATRQQSHRQTAYPEGNTTVLYQRDDNGDIGTPDIEVDSGPITSNLSLVEDAVPATPIACIPPYIETHDAILLYAEEDRPLVKHIQQQLVSNLGTDINDLNIILYEEFAPDVQSHFKTMEQLFCRCRFLFVVVTSNFRKDSLTRYQHEIALTDSIRNPSRNERVIPVWAEAGAQNFLHELSVLKGIDYSRGEVDFRMFRNVFQHGRRTINL</sequence>
<dbReference type="InterPro" id="IPR000157">
    <property type="entry name" value="TIR_dom"/>
</dbReference>
<protein>
    <recommendedName>
        <fullName evidence="3">TIR domain-containing protein</fullName>
    </recommendedName>
</protein>
<name>A0A8W8I7F0_MAGGI</name>
<keyword evidence="5" id="KW-1185">Reference proteome</keyword>
<feature type="domain" description="TIR" evidence="3">
    <location>
        <begin position="149"/>
        <end position="292"/>
    </location>
</feature>
<dbReference type="EnsemblMetazoa" id="G12858.4">
    <property type="protein sequence ID" value="G12858.4:cds"/>
    <property type="gene ID" value="G12858"/>
</dbReference>
<evidence type="ECO:0000256" key="1">
    <source>
        <dbReference type="SAM" id="MobiDB-lite"/>
    </source>
</evidence>
<dbReference type="Proteomes" id="UP000005408">
    <property type="component" value="Unassembled WGS sequence"/>
</dbReference>
<feature type="region of interest" description="Disordered" evidence="1">
    <location>
        <begin position="34"/>
        <end position="116"/>
    </location>
</feature>
<keyword evidence="2" id="KW-0812">Transmembrane</keyword>
<dbReference type="InterPro" id="IPR035897">
    <property type="entry name" value="Toll_tir_struct_dom_sf"/>
</dbReference>
<feature type="compositionally biased region" description="Polar residues" evidence="1">
    <location>
        <begin position="77"/>
        <end position="104"/>
    </location>
</feature>
<keyword evidence="2" id="KW-0472">Membrane</keyword>
<feature type="compositionally biased region" description="Polar residues" evidence="1">
    <location>
        <begin position="34"/>
        <end position="69"/>
    </location>
</feature>
<proteinExistence type="predicted"/>
<dbReference type="EnsemblMetazoa" id="G12858.5">
    <property type="protein sequence ID" value="G12858.5:cds"/>
    <property type="gene ID" value="G12858"/>
</dbReference>
<evidence type="ECO:0000259" key="3">
    <source>
        <dbReference type="PROSITE" id="PS50104"/>
    </source>
</evidence>
<keyword evidence="2" id="KW-1133">Transmembrane helix</keyword>
<dbReference type="AlphaFoldDB" id="A0A8W8I7F0"/>
<organism evidence="4 5">
    <name type="scientific">Magallana gigas</name>
    <name type="common">Pacific oyster</name>
    <name type="synonym">Crassostrea gigas</name>
    <dbReference type="NCBI Taxonomy" id="29159"/>
    <lineage>
        <taxon>Eukaryota</taxon>
        <taxon>Metazoa</taxon>
        <taxon>Spiralia</taxon>
        <taxon>Lophotrochozoa</taxon>
        <taxon>Mollusca</taxon>
        <taxon>Bivalvia</taxon>
        <taxon>Autobranchia</taxon>
        <taxon>Pteriomorphia</taxon>
        <taxon>Ostreida</taxon>
        <taxon>Ostreoidea</taxon>
        <taxon>Ostreidae</taxon>
        <taxon>Magallana</taxon>
    </lineage>
</organism>
<dbReference type="Gene3D" id="3.40.50.10140">
    <property type="entry name" value="Toll/interleukin-1 receptor homology (TIR) domain"/>
    <property type="match status" value="1"/>
</dbReference>
<accession>A0A8W8I7F0</accession>